<dbReference type="RefSeq" id="XP_027348059.1">
    <property type="nucleotide sequence ID" value="XM_027492258.1"/>
</dbReference>
<accession>A0A8B8L098</accession>
<name>A0A8B8L098_ABRPR</name>
<organism evidence="2 3">
    <name type="scientific">Abrus precatorius</name>
    <name type="common">Indian licorice</name>
    <name type="synonym">Glycine abrus</name>
    <dbReference type="NCBI Taxonomy" id="3816"/>
    <lineage>
        <taxon>Eukaryota</taxon>
        <taxon>Viridiplantae</taxon>
        <taxon>Streptophyta</taxon>
        <taxon>Embryophyta</taxon>
        <taxon>Tracheophyta</taxon>
        <taxon>Spermatophyta</taxon>
        <taxon>Magnoliopsida</taxon>
        <taxon>eudicotyledons</taxon>
        <taxon>Gunneridae</taxon>
        <taxon>Pentapetalae</taxon>
        <taxon>rosids</taxon>
        <taxon>fabids</taxon>
        <taxon>Fabales</taxon>
        <taxon>Fabaceae</taxon>
        <taxon>Papilionoideae</taxon>
        <taxon>50 kb inversion clade</taxon>
        <taxon>NPAAA clade</taxon>
        <taxon>indigoferoid/millettioid clade</taxon>
        <taxon>Abreae</taxon>
        <taxon>Abrus</taxon>
    </lineage>
</organism>
<dbReference type="InterPro" id="IPR056924">
    <property type="entry name" value="SH3_Tf2-1"/>
</dbReference>
<feature type="domain" description="Tf2-1-like SH3-like" evidence="1">
    <location>
        <begin position="19"/>
        <end position="83"/>
    </location>
</feature>
<sequence>MALFEALYEKRCRIPICYDHVFLRVSHTIRVGRALRAKKLTPKFIGSYQILHHRGPVDYELALSPQLSGLHNIFHVSQLRKYVPDPSHVIKPDAVEIRDDLLVEVPATCLEDTKVKELRGKFIQLVKVV</sequence>
<proteinExistence type="predicted"/>
<dbReference type="KEGG" id="aprc:113859500"/>
<evidence type="ECO:0000313" key="2">
    <source>
        <dbReference type="Proteomes" id="UP000694853"/>
    </source>
</evidence>
<reference evidence="3" key="2">
    <citation type="submission" date="2025-08" db="UniProtKB">
        <authorList>
            <consortium name="RefSeq"/>
        </authorList>
    </citation>
    <scope>IDENTIFICATION</scope>
    <source>
        <tissue evidence="3">Young leaves</tissue>
    </source>
</reference>
<keyword evidence="2" id="KW-1185">Reference proteome</keyword>
<evidence type="ECO:0000259" key="1">
    <source>
        <dbReference type="Pfam" id="PF24626"/>
    </source>
</evidence>
<evidence type="ECO:0000313" key="3">
    <source>
        <dbReference type="RefSeq" id="XP_027348059.1"/>
    </source>
</evidence>
<dbReference type="AlphaFoldDB" id="A0A8B8L098"/>
<dbReference type="GeneID" id="113859500"/>
<dbReference type="OrthoDB" id="1939135at2759"/>
<dbReference type="PANTHER" id="PTHR46148:SF60">
    <property type="entry name" value="CHROMO DOMAIN-CONTAINING PROTEIN"/>
    <property type="match status" value="1"/>
</dbReference>
<gene>
    <name evidence="3" type="primary">LOC113859500</name>
</gene>
<protein>
    <submittedName>
        <fullName evidence="3">Uncharacterized protein LOC113859500</fullName>
    </submittedName>
</protein>
<reference evidence="2" key="1">
    <citation type="journal article" date="2019" name="Toxins">
        <title>Detection of Abrin-Like and Prepropulchellin-Like Toxin Genes and Transcripts Using Whole Genome Sequencing and Full-Length Transcript Sequencing of Abrus precatorius.</title>
        <authorList>
            <person name="Hovde B.T."/>
            <person name="Daligault H.E."/>
            <person name="Hanschen E.R."/>
            <person name="Kunde Y.A."/>
            <person name="Johnson M.B."/>
            <person name="Starkenburg S.R."/>
            <person name="Johnson S.L."/>
        </authorList>
    </citation>
    <scope>NUCLEOTIDE SEQUENCE [LARGE SCALE GENOMIC DNA]</scope>
</reference>
<dbReference type="PANTHER" id="PTHR46148">
    <property type="entry name" value="CHROMO DOMAIN-CONTAINING PROTEIN"/>
    <property type="match status" value="1"/>
</dbReference>
<dbReference type="Proteomes" id="UP000694853">
    <property type="component" value="Unplaced"/>
</dbReference>
<dbReference type="Pfam" id="PF24626">
    <property type="entry name" value="SH3_Tf2-1"/>
    <property type="match status" value="1"/>
</dbReference>